<proteinExistence type="predicted"/>
<feature type="transmembrane region" description="Helical" evidence="1">
    <location>
        <begin position="6"/>
        <end position="26"/>
    </location>
</feature>
<evidence type="ECO:0000313" key="2">
    <source>
        <dbReference type="EMBL" id="MBA2870073.1"/>
    </source>
</evidence>
<accession>A0A7V9YXG9</accession>
<keyword evidence="1" id="KW-0812">Transmembrane</keyword>
<keyword evidence="1" id="KW-0472">Membrane</keyword>
<gene>
    <name evidence="2" type="ORF">HNQ85_000331</name>
</gene>
<keyword evidence="3" id="KW-1185">Reference proteome</keyword>
<name>A0A7V9YXG9_9BACL</name>
<organism evidence="2 3">
    <name type="scientific">[Anoxybacillus] calidus</name>
    <dbReference type="NCBI Taxonomy" id="575178"/>
    <lineage>
        <taxon>Bacteria</taxon>
        <taxon>Bacillati</taxon>
        <taxon>Bacillota</taxon>
        <taxon>Bacilli</taxon>
        <taxon>Bacillales</taxon>
        <taxon>Anoxybacillaceae</taxon>
        <taxon>Paranoxybacillus</taxon>
    </lineage>
</organism>
<dbReference type="EMBL" id="JACDUU010000001">
    <property type="protein sequence ID" value="MBA2870073.1"/>
    <property type="molecule type" value="Genomic_DNA"/>
</dbReference>
<keyword evidence="1" id="KW-1133">Transmembrane helix</keyword>
<reference evidence="2 3" key="1">
    <citation type="submission" date="2020-07" db="EMBL/GenBank/DDBJ databases">
        <title>Genomic Encyclopedia of Type Strains, Phase IV (KMG-IV): sequencing the most valuable type-strain genomes for metagenomic binning, comparative biology and taxonomic classification.</title>
        <authorList>
            <person name="Goeker M."/>
        </authorList>
    </citation>
    <scope>NUCLEOTIDE SEQUENCE [LARGE SCALE GENOMIC DNA]</scope>
    <source>
        <strain evidence="2 3">DSM 25220</strain>
    </source>
</reference>
<protein>
    <submittedName>
        <fullName evidence="2">Uncharacterized protein</fullName>
    </submittedName>
</protein>
<dbReference type="Proteomes" id="UP000580891">
    <property type="component" value="Unassembled WGS sequence"/>
</dbReference>
<evidence type="ECO:0000313" key="3">
    <source>
        <dbReference type="Proteomes" id="UP000580891"/>
    </source>
</evidence>
<comment type="caution">
    <text evidence="2">The sequence shown here is derived from an EMBL/GenBank/DDBJ whole genome shotgun (WGS) entry which is preliminary data.</text>
</comment>
<sequence length="29" mass="3505">MNRKNWIMFFILLAASLGWGTIYWLFIAK</sequence>
<evidence type="ECO:0000256" key="1">
    <source>
        <dbReference type="SAM" id="Phobius"/>
    </source>
</evidence>
<dbReference type="AlphaFoldDB" id="A0A7V9YXG9"/>